<dbReference type="Proteomes" id="UP000036681">
    <property type="component" value="Unplaced"/>
</dbReference>
<protein>
    <submittedName>
        <fullName evidence="2">Transposase</fullName>
    </submittedName>
</protein>
<evidence type="ECO:0000313" key="1">
    <source>
        <dbReference type="Proteomes" id="UP000036681"/>
    </source>
</evidence>
<keyword evidence="1" id="KW-1185">Reference proteome</keyword>
<dbReference type="AlphaFoldDB" id="A0A0M3HJ29"/>
<accession>A0A0M3HJ29</accession>
<proteinExistence type="predicted"/>
<reference evidence="2" key="1">
    <citation type="submission" date="2017-02" db="UniProtKB">
        <authorList>
            <consortium name="WormBaseParasite"/>
        </authorList>
    </citation>
    <scope>IDENTIFICATION</scope>
</reference>
<name>A0A0M3HJ29_ASCLU</name>
<evidence type="ECO:0000313" key="2">
    <source>
        <dbReference type="WBParaSite" id="ALUE_0000152401-mRNA-1"/>
    </source>
</evidence>
<dbReference type="WBParaSite" id="ALUE_0000152401-mRNA-1">
    <property type="protein sequence ID" value="ALUE_0000152401-mRNA-1"/>
    <property type="gene ID" value="ALUE_0000152401"/>
</dbReference>
<organism evidence="1 2">
    <name type="scientific">Ascaris lumbricoides</name>
    <name type="common">Giant roundworm</name>
    <dbReference type="NCBI Taxonomy" id="6252"/>
    <lineage>
        <taxon>Eukaryota</taxon>
        <taxon>Metazoa</taxon>
        <taxon>Ecdysozoa</taxon>
        <taxon>Nematoda</taxon>
        <taxon>Chromadorea</taxon>
        <taxon>Rhabditida</taxon>
        <taxon>Spirurina</taxon>
        <taxon>Ascaridomorpha</taxon>
        <taxon>Ascaridoidea</taxon>
        <taxon>Ascarididae</taxon>
        <taxon>Ascaris</taxon>
    </lineage>
</organism>
<sequence>MTLRANHKWEGVSLCYADSGKRIVRYDRKYRSFKLIYIIRFLRQPLNISHQLLRLSST</sequence>